<dbReference type="GO" id="GO:0005737">
    <property type="term" value="C:cytoplasm"/>
    <property type="evidence" value="ECO:0000318"/>
    <property type="project" value="GO_Central"/>
</dbReference>
<evidence type="ECO:0000313" key="8">
    <source>
        <dbReference type="Proteomes" id="UP000018468"/>
    </source>
</evidence>
<proteinExistence type="inferred from homology"/>
<sequence>MSLRPLCYSHSQTVLIDVNAFKAKKELKPQEGRDHWHGAFVKMPCSEHSMYTKKSMVGKDYIMSDSVRRWESIKKKLSRLSKEPSVTDVEEAIKKYNPAYKDEWSFDALHEFYKNSPKDKRDCSRTLGKIAELAVSLPDVCRMAIPLLRQGHNHSITLSQKQIACLLANAFYCTFPNRNTTKQHSEYSNYPDINFSRLFGQYSERKHQKLQTLFHYFRTVTEACPRGLVTFERRHLTEQISWQHCNDTISKLHVQSDGTIETEGEGMLQVDFACNLVGGGVLGNGLVQEEIRFLINPELIVARLFTEKLGDRDCLRITGAQRYSCYTGYSDSYRWTAPYIDNTERDEWMRLRTEIVAIDALKFQNPSEQFNMGSVTRELNKAYCGFYEDCGTHPDYYTPIATGNWGCGAFHGDPRLKALIQIMAASKAKRGIVYFTCKDHALEKEIREMHCFLTKQRVTVGRLYGVLTLYCQKYSQGERQSLYDFVYNKIMGTARKAMTS</sequence>
<feature type="domain" description="PARG helical" evidence="6">
    <location>
        <begin position="124"/>
        <end position="233"/>
    </location>
</feature>
<reference evidence="7" key="3">
    <citation type="submission" date="2025-09" db="UniProtKB">
        <authorList>
            <consortium name="Ensembl"/>
        </authorList>
    </citation>
    <scope>IDENTIFICATION</scope>
</reference>
<dbReference type="Pfam" id="PF05028">
    <property type="entry name" value="PARG_cat_C"/>
    <property type="match status" value="1"/>
</dbReference>
<dbReference type="InParanoid" id="W5NDV2"/>
<dbReference type="AlphaFoldDB" id="W5NDV2"/>
<evidence type="ECO:0000259" key="5">
    <source>
        <dbReference type="Pfam" id="PF05028"/>
    </source>
</evidence>
<evidence type="ECO:0000256" key="1">
    <source>
        <dbReference type="ARBA" id="ARBA00009545"/>
    </source>
</evidence>
<protein>
    <recommendedName>
        <fullName evidence="2">poly(ADP-ribose) glycohydrolase</fullName>
        <ecNumber evidence="2">3.2.1.143</ecNumber>
    </recommendedName>
</protein>
<reference evidence="8" key="1">
    <citation type="submission" date="2011-12" db="EMBL/GenBank/DDBJ databases">
        <title>The Draft Genome of Lepisosteus oculatus.</title>
        <authorList>
            <consortium name="The Broad Institute Genome Assembly &amp; Analysis Group"/>
            <consortium name="Computational R&amp;D Group"/>
            <consortium name="and Sequencing Platform"/>
            <person name="Di Palma F."/>
            <person name="Alfoldi J."/>
            <person name="Johnson J."/>
            <person name="Berlin A."/>
            <person name="Gnerre S."/>
            <person name="Jaffe D."/>
            <person name="MacCallum I."/>
            <person name="Young S."/>
            <person name="Walker B.J."/>
            <person name="Lander E.S."/>
            <person name="Lindblad-Toh K."/>
        </authorList>
    </citation>
    <scope>NUCLEOTIDE SEQUENCE [LARGE SCALE GENOMIC DNA]</scope>
</reference>
<accession>W5NDV2</accession>
<dbReference type="EMBL" id="AHAT01006126">
    <property type="status" value="NOT_ANNOTATED_CDS"/>
    <property type="molecule type" value="Genomic_DNA"/>
</dbReference>
<dbReference type="Bgee" id="ENSLOCG00000015289">
    <property type="expression patterns" value="Expressed in intestine and 13 other cell types or tissues"/>
</dbReference>
<dbReference type="PANTHER" id="PTHR12837">
    <property type="entry name" value="POLY ADP-RIBOSE GLYCOHYDROLASE"/>
    <property type="match status" value="1"/>
</dbReference>
<dbReference type="Pfam" id="PF20811">
    <property type="entry name" value="PARG_cat_N"/>
    <property type="match status" value="1"/>
</dbReference>
<dbReference type="OMA" id="FVKCIPK"/>
<feature type="active site" evidence="4">
    <location>
        <position position="289"/>
    </location>
</feature>
<dbReference type="GO" id="GO:0006282">
    <property type="term" value="P:regulation of DNA repair"/>
    <property type="evidence" value="ECO:0000318"/>
    <property type="project" value="GO_Central"/>
</dbReference>
<dbReference type="InterPro" id="IPR007724">
    <property type="entry name" value="Poly_GlycHdrlase"/>
</dbReference>
<name>W5NDV2_LEPOC</name>
<dbReference type="GO" id="GO:0004649">
    <property type="term" value="F:poly(ADP-ribose) glycohydrolase activity"/>
    <property type="evidence" value="ECO:0000318"/>
    <property type="project" value="GO_Central"/>
</dbReference>
<dbReference type="InterPro" id="IPR046372">
    <property type="entry name" value="PARG_cat_C"/>
</dbReference>
<dbReference type="PANTHER" id="PTHR12837:SF9">
    <property type="entry name" value="POLY(ADP-RIBOSE) GLYCOHYDROLASE"/>
    <property type="match status" value="1"/>
</dbReference>
<dbReference type="EC" id="3.2.1.143" evidence="2"/>
<dbReference type="GO" id="GO:0009225">
    <property type="term" value="P:nucleotide-sugar metabolic process"/>
    <property type="evidence" value="ECO:0000318"/>
    <property type="project" value="GO_Central"/>
</dbReference>
<comment type="similarity">
    <text evidence="1">Belongs to the poly(ADP-ribose) glycohydrolase family.</text>
</comment>
<evidence type="ECO:0000256" key="4">
    <source>
        <dbReference type="PIRSR" id="PIRSR607724-1"/>
    </source>
</evidence>
<feature type="domain" description="PARG catalytic Macro" evidence="5">
    <location>
        <begin position="241"/>
        <end position="443"/>
    </location>
</feature>
<dbReference type="InterPro" id="IPR048362">
    <property type="entry name" value="PARG_helical"/>
</dbReference>
<evidence type="ECO:0000313" key="7">
    <source>
        <dbReference type="Ensembl" id="ENSLOCP00000018811.1"/>
    </source>
</evidence>
<dbReference type="GeneTree" id="ENSGT00390000003652"/>
<dbReference type="Proteomes" id="UP000018468">
    <property type="component" value="Linkage group LG1"/>
</dbReference>
<dbReference type="GO" id="GO:0005975">
    <property type="term" value="P:carbohydrate metabolic process"/>
    <property type="evidence" value="ECO:0007669"/>
    <property type="project" value="InterPro"/>
</dbReference>
<keyword evidence="8" id="KW-1185">Reference proteome</keyword>
<dbReference type="eggNOG" id="KOG2064">
    <property type="taxonomic scope" value="Eukaryota"/>
</dbReference>
<dbReference type="STRING" id="7918.ENSLOCP00000018811"/>
<dbReference type="GO" id="GO:0005634">
    <property type="term" value="C:nucleus"/>
    <property type="evidence" value="ECO:0000318"/>
    <property type="project" value="GO_Central"/>
</dbReference>
<evidence type="ECO:0000256" key="2">
    <source>
        <dbReference type="ARBA" id="ARBA00012255"/>
    </source>
</evidence>
<feature type="active site" evidence="4">
    <location>
        <position position="290"/>
    </location>
</feature>
<reference evidence="7" key="2">
    <citation type="submission" date="2025-08" db="UniProtKB">
        <authorList>
            <consortium name="Ensembl"/>
        </authorList>
    </citation>
    <scope>IDENTIFICATION</scope>
</reference>
<dbReference type="GO" id="GO:1990966">
    <property type="term" value="P:ATP generation from poly-ADP-D-ribose"/>
    <property type="evidence" value="ECO:0000318"/>
    <property type="project" value="GO_Central"/>
</dbReference>
<dbReference type="Ensembl" id="ENSLOCT00000018843.1">
    <property type="protein sequence ID" value="ENSLOCP00000018811.1"/>
    <property type="gene ID" value="ENSLOCG00000015289.1"/>
</dbReference>
<keyword evidence="3" id="KW-0378">Hydrolase</keyword>
<organism evidence="7 8">
    <name type="scientific">Lepisosteus oculatus</name>
    <name type="common">Spotted gar</name>
    <dbReference type="NCBI Taxonomy" id="7918"/>
    <lineage>
        <taxon>Eukaryota</taxon>
        <taxon>Metazoa</taxon>
        <taxon>Chordata</taxon>
        <taxon>Craniata</taxon>
        <taxon>Vertebrata</taxon>
        <taxon>Euteleostomi</taxon>
        <taxon>Actinopterygii</taxon>
        <taxon>Neopterygii</taxon>
        <taxon>Holostei</taxon>
        <taxon>Semionotiformes</taxon>
        <taxon>Lepisosteidae</taxon>
        <taxon>Lepisosteus</taxon>
    </lineage>
</organism>
<evidence type="ECO:0000259" key="6">
    <source>
        <dbReference type="Pfam" id="PF20811"/>
    </source>
</evidence>
<evidence type="ECO:0000256" key="3">
    <source>
        <dbReference type="ARBA" id="ARBA00022801"/>
    </source>
</evidence>
<feature type="active site" evidence="4">
    <location>
        <position position="271"/>
    </location>
</feature>
<dbReference type="HOGENOM" id="CLU_013388_0_1_1"/>
<dbReference type="FunCoup" id="W5NDV2">
    <property type="interactions" value="1"/>
</dbReference>